<dbReference type="AlphaFoldDB" id="A0A3Z8IRE6"/>
<dbReference type="Pfam" id="PF05704">
    <property type="entry name" value="Caps_synth"/>
    <property type="match status" value="1"/>
</dbReference>
<dbReference type="GO" id="GO:0016757">
    <property type="term" value="F:glycosyltransferase activity"/>
    <property type="evidence" value="ECO:0007669"/>
    <property type="project" value="InterPro"/>
</dbReference>
<dbReference type="InterPro" id="IPR029044">
    <property type="entry name" value="Nucleotide-diphossugar_trans"/>
</dbReference>
<evidence type="ECO:0000313" key="2">
    <source>
        <dbReference type="Proteomes" id="UP000409545"/>
    </source>
</evidence>
<name>A0A3Z8IRE6_CAMCO</name>
<dbReference type="Proteomes" id="UP000409545">
    <property type="component" value="Unassembled WGS sequence"/>
</dbReference>
<dbReference type="SUPFAM" id="SSF53448">
    <property type="entry name" value="Nucleotide-diphospho-sugar transferases"/>
    <property type="match status" value="1"/>
</dbReference>
<gene>
    <name evidence="1" type="ORF">B9Q54_08235</name>
</gene>
<dbReference type="RefSeq" id="WP_002845765.1">
    <property type="nucleotide sequence ID" value="NZ_AANORL020000003.1"/>
</dbReference>
<proteinExistence type="predicted"/>
<reference evidence="1 2" key="1">
    <citation type="submission" date="2018-05" db="EMBL/GenBank/DDBJ databases">
        <authorList>
            <consortium name="NARMS: The National Antimicrobial Resistance Monitoring System"/>
        </authorList>
    </citation>
    <scope>NUCLEOTIDE SEQUENCE [LARGE SCALE GENOMIC DNA]</scope>
    <source>
        <strain evidence="1 2">FSIS1711007</strain>
    </source>
</reference>
<organism evidence="1 2">
    <name type="scientific">Campylobacter coli</name>
    <dbReference type="NCBI Taxonomy" id="195"/>
    <lineage>
        <taxon>Bacteria</taxon>
        <taxon>Pseudomonadati</taxon>
        <taxon>Campylobacterota</taxon>
        <taxon>Epsilonproteobacteria</taxon>
        <taxon>Campylobacterales</taxon>
        <taxon>Campylobacteraceae</taxon>
        <taxon>Campylobacter</taxon>
    </lineage>
</organism>
<accession>A0A3Z8IRE6</accession>
<evidence type="ECO:0000313" key="1">
    <source>
        <dbReference type="EMBL" id="EAK5104248.1"/>
    </source>
</evidence>
<dbReference type="EMBL" id="AACGUZ010000018">
    <property type="protein sequence ID" value="EAK5104248.1"/>
    <property type="molecule type" value="Genomic_DNA"/>
</dbReference>
<dbReference type="InterPro" id="IPR008441">
    <property type="entry name" value="AfumC-like_glycosyl_Trfase"/>
</dbReference>
<comment type="caution">
    <text evidence="1">The sequence shown here is derived from an EMBL/GenBank/DDBJ whole genome shotgun (WGS) entry which is preliminary data.</text>
</comment>
<sequence>MNLYNNTTYKLSNLIPIKSLRRKLRAHIAYKIEHPKVSKYLNENYIQPFLKGEIAPFIFKKKQDFKDDKIIWQLWFQGEENASDMIRQCFKSVQRQMGDEYKIIILNEENIKDYLDFPDFVLEKIKQKTFGEKTIVFFSDLLRVSLLATYGGIWCDASIFLSDKIPLNLRAREFFAFERARNRPSREKLKRIIKSPYFSYGYFNWNEDFMVKMLSSFIIAKSNSHFISALRDILINYWQKEKNITNHYYFVLHVIFELLKKYGYSNNTYKNMSDIECHLLQFYAKNKFDSKLWQEIQQQSFLHKLTHFRTIKKDSMIDKIIIQGIN</sequence>
<keyword evidence="1" id="KW-0808">Transferase</keyword>
<protein>
    <submittedName>
        <fullName evidence="1">Glycosyl transferase</fullName>
    </submittedName>
</protein>
<dbReference type="Gene3D" id="3.90.550.20">
    <property type="match status" value="1"/>
</dbReference>